<organism evidence="3 4">
    <name type="scientific">Coniochaeta pulveracea</name>
    <dbReference type="NCBI Taxonomy" id="177199"/>
    <lineage>
        <taxon>Eukaryota</taxon>
        <taxon>Fungi</taxon>
        <taxon>Dikarya</taxon>
        <taxon>Ascomycota</taxon>
        <taxon>Pezizomycotina</taxon>
        <taxon>Sordariomycetes</taxon>
        <taxon>Sordariomycetidae</taxon>
        <taxon>Coniochaetales</taxon>
        <taxon>Coniochaetaceae</taxon>
        <taxon>Coniochaeta</taxon>
    </lineage>
</organism>
<sequence length="269" mass="29699">MLPFSEGACSFGARCRFLHDSTHMLNTEEMTDAGNSRHDEDNEASKQYHGWRRLMKYQASGYFKAPDETGQLWNDALELLDSDDRNIHQLVARDLANDEFRGFGLILETTKLGAQPIQSLAVAISFLWMITHPSLLDCLSVDTFIGTVFSFFSGANGSRAIKFFIDFCRILGQHSQASVQYGSSPTTTTGQALLLVTDTLYELLKREPRARLHDDLPSLLDTVSELAANGQDTAQAVAARIAVIRRMTGQDRDSLVNVLPGDAAPGDKP</sequence>
<dbReference type="GO" id="GO:0008270">
    <property type="term" value="F:zinc ion binding"/>
    <property type="evidence" value="ECO:0007669"/>
    <property type="project" value="UniProtKB-KW"/>
</dbReference>
<dbReference type="Pfam" id="PF00642">
    <property type="entry name" value="zf-CCCH"/>
    <property type="match status" value="1"/>
</dbReference>
<dbReference type="STRING" id="177199.A0A420YIK4"/>
<dbReference type="InterPro" id="IPR000571">
    <property type="entry name" value="Znf_CCCH"/>
</dbReference>
<dbReference type="AlphaFoldDB" id="A0A420YIK4"/>
<proteinExistence type="predicted"/>
<keyword evidence="1" id="KW-0862">Zinc</keyword>
<evidence type="ECO:0000256" key="1">
    <source>
        <dbReference type="PROSITE-ProRule" id="PRU00723"/>
    </source>
</evidence>
<dbReference type="EMBL" id="QVQW01000007">
    <property type="protein sequence ID" value="RKU47713.1"/>
    <property type="molecule type" value="Genomic_DNA"/>
</dbReference>
<feature type="domain" description="C3H1-type" evidence="2">
    <location>
        <begin position="1"/>
        <end position="22"/>
    </location>
</feature>
<dbReference type="PROSITE" id="PS50103">
    <property type="entry name" value="ZF_C3H1"/>
    <property type="match status" value="1"/>
</dbReference>
<dbReference type="Proteomes" id="UP000275385">
    <property type="component" value="Unassembled WGS sequence"/>
</dbReference>
<keyword evidence="1" id="KW-0479">Metal-binding</keyword>
<keyword evidence="4" id="KW-1185">Reference proteome</keyword>
<evidence type="ECO:0000313" key="4">
    <source>
        <dbReference type="Proteomes" id="UP000275385"/>
    </source>
</evidence>
<feature type="zinc finger region" description="C3H1-type" evidence="1">
    <location>
        <begin position="1"/>
        <end position="22"/>
    </location>
</feature>
<name>A0A420YIK4_9PEZI</name>
<dbReference type="OrthoDB" id="4348710at2759"/>
<keyword evidence="1" id="KW-0863">Zinc-finger</keyword>
<accession>A0A420YIK4</accession>
<comment type="caution">
    <text evidence="3">The sequence shown here is derived from an EMBL/GenBank/DDBJ whole genome shotgun (WGS) entry which is preliminary data.</text>
</comment>
<gene>
    <name evidence="3" type="ORF">DL546_000510</name>
</gene>
<evidence type="ECO:0000313" key="3">
    <source>
        <dbReference type="EMBL" id="RKU47713.1"/>
    </source>
</evidence>
<reference evidence="3 4" key="1">
    <citation type="submission" date="2018-08" db="EMBL/GenBank/DDBJ databases">
        <title>Draft genome of the lignicolous fungus Coniochaeta pulveracea.</title>
        <authorList>
            <person name="Borstlap C.J."/>
            <person name="De Witt R.N."/>
            <person name="Botha A."/>
            <person name="Volschenk H."/>
        </authorList>
    </citation>
    <scope>NUCLEOTIDE SEQUENCE [LARGE SCALE GENOMIC DNA]</scope>
    <source>
        <strain evidence="3 4">CAB683</strain>
    </source>
</reference>
<evidence type="ECO:0000259" key="2">
    <source>
        <dbReference type="PROSITE" id="PS50103"/>
    </source>
</evidence>
<protein>
    <recommendedName>
        <fullName evidence="2">C3H1-type domain-containing protein</fullName>
    </recommendedName>
</protein>